<organism evidence="1">
    <name type="scientific">Gracilinema caldarium</name>
    <dbReference type="NCBI Taxonomy" id="215591"/>
    <lineage>
        <taxon>Bacteria</taxon>
        <taxon>Pseudomonadati</taxon>
        <taxon>Spirochaetota</taxon>
        <taxon>Spirochaetia</taxon>
        <taxon>Spirochaetales</taxon>
        <taxon>Breznakiellaceae</taxon>
        <taxon>Gracilinema</taxon>
    </lineage>
</organism>
<protein>
    <submittedName>
        <fullName evidence="1">DNA-binding protein</fullName>
    </submittedName>
</protein>
<name>A0A7C3E701_9SPIR</name>
<keyword evidence="1" id="KW-0238">DNA-binding</keyword>
<reference evidence="1" key="1">
    <citation type="journal article" date="2020" name="mSystems">
        <title>Genome- and Community-Level Interaction Insights into Carbon Utilization and Element Cycling Functions of Hydrothermarchaeota in Hydrothermal Sediment.</title>
        <authorList>
            <person name="Zhou Z."/>
            <person name="Liu Y."/>
            <person name="Xu W."/>
            <person name="Pan J."/>
            <person name="Luo Z.H."/>
            <person name="Li M."/>
        </authorList>
    </citation>
    <scope>NUCLEOTIDE SEQUENCE [LARGE SCALE GENOMIC DNA]</scope>
    <source>
        <strain evidence="1">SpSt-503</strain>
    </source>
</reference>
<proteinExistence type="predicted"/>
<dbReference type="InterPro" id="IPR052513">
    <property type="entry name" value="Thioester_dehydratase-like"/>
</dbReference>
<dbReference type="PANTHER" id="PTHR34075">
    <property type="entry name" value="BLR3430 PROTEIN"/>
    <property type="match status" value="1"/>
</dbReference>
<dbReference type="AlphaFoldDB" id="A0A7C3E701"/>
<dbReference type="GO" id="GO:0003677">
    <property type="term" value="F:DNA binding"/>
    <property type="evidence" value="ECO:0007669"/>
    <property type="project" value="UniProtKB-KW"/>
</dbReference>
<sequence length="127" mass="14493">MFIDFSQYEVKAPKIKAFKCQNCGAMYYPAPMICSKCHSRRDPVTGKGWETFDLEGPCTLLTWTRAWNLPEGYTKKYMLFGIVQFENGLRASGRLEVENPVIGMKLNATVIESDERPGKPVKVFVFK</sequence>
<dbReference type="InterPro" id="IPR012340">
    <property type="entry name" value="NA-bd_OB-fold"/>
</dbReference>
<dbReference type="SUPFAM" id="SSF50249">
    <property type="entry name" value="Nucleic acid-binding proteins"/>
    <property type="match status" value="1"/>
</dbReference>
<dbReference type="EMBL" id="DSVL01000222">
    <property type="protein sequence ID" value="HFH29291.1"/>
    <property type="molecule type" value="Genomic_DNA"/>
</dbReference>
<gene>
    <name evidence="1" type="ORF">ENS59_07235</name>
</gene>
<accession>A0A7C3E701</accession>
<evidence type="ECO:0000313" key="1">
    <source>
        <dbReference type="EMBL" id="HFH29291.1"/>
    </source>
</evidence>
<dbReference type="PANTHER" id="PTHR34075:SF5">
    <property type="entry name" value="BLR3430 PROTEIN"/>
    <property type="match status" value="1"/>
</dbReference>
<comment type="caution">
    <text evidence="1">The sequence shown here is derived from an EMBL/GenBank/DDBJ whole genome shotgun (WGS) entry which is preliminary data.</text>
</comment>